<sequence>MIKKIIKKIRYELQFTNTDYYARFSDKFNKNYYQRKLRNRIDKLPPIALDTANAVCTICMLANHRNFTESMAALYSFCFWEKRVHLHYHEDGSLSEQEILKLREKFQGITIFRRKEQNELVSAYLNARGLTYSAKLREQFVFALRLFDMLIEKKSKYVMQCDSDVLFFKRPDEILNIVATNSHNGCYNLDVDNVYTFKKDVLEKYVKVPMVNRFNAGLFLHNLDTSFFDFIELVIKNQPESFSSWHLEQTLFAMQVSILGNFLPLPIQYDLARKEHAKKTPLVSEHYVHSTGYDFHKDFIFKLYPQYSKQ</sequence>
<evidence type="ECO:0008006" key="3">
    <source>
        <dbReference type="Google" id="ProtNLM"/>
    </source>
</evidence>
<accession>A0ABU7I6P1</accession>
<name>A0ABU7I6P1_9SPHI</name>
<comment type="caution">
    <text evidence="1">The sequence shown here is derived from an EMBL/GenBank/DDBJ whole genome shotgun (WGS) entry which is preliminary data.</text>
</comment>
<evidence type="ECO:0000313" key="1">
    <source>
        <dbReference type="EMBL" id="MEE1945148.1"/>
    </source>
</evidence>
<protein>
    <recommendedName>
        <fullName evidence="3">Glycosyl transferase</fullName>
    </recommendedName>
</protein>
<dbReference type="RefSeq" id="WP_330107497.1">
    <property type="nucleotide sequence ID" value="NZ_JAZDQT010000001.1"/>
</dbReference>
<keyword evidence="2" id="KW-1185">Reference proteome</keyword>
<dbReference type="EMBL" id="JAZDQT010000001">
    <property type="protein sequence ID" value="MEE1945148.1"/>
    <property type="molecule type" value="Genomic_DNA"/>
</dbReference>
<dbReference type="SUPFAM" id="SSF53448">
    <property type="entry name" value="Nucleotide-diphospho-sugar transferases"/>
    <property type="match status" value="1"/>
</dbReference>
<gene>
    <name evidence="1" type="ORF">VRU48_08515</name>
</gene>
<dbReference type="InterPro" id="IPR029044">
    <property type="entry name" value="Nucleotide-diphossugar_trans"/>
</dbReference>
<proteinExistence type="predicted"/>
<dbReference type="Gene3D" id="3.90.550.10">
    <property type="entry name" value="Spore Coat Polysaccharide Biosynthesis Protein SpsA, Chain A"/>
    <property type="match status" value="1"/>
</dbReference>
<evidence type="ECO:0000313" key="2">
    <source>
        <dbReference type="Proteomes" id="UP001336835"/>
    </source>
</evidence>
<dbReference type="Proteomes" id="UP001336835">
    <property type="component" value="Unassembled WGS sequence"/>
</dbReference>
<reference evidence="1 2" key="1">
    <citation type="submission" date="2024-01" db="EMBL/GenBank/DDBJ databases">
        <title>Pedobacter sp. nov., isolated from fresh soil.</title>
        <authorList>
            <person name="Le N.T.T."/>
        </authorList>
    </citation>
    <scope>NUCLEOTIDE SEQUENCE [LARGE SCALE GENOMIC DNA]</scope>
    <source>
        <strain evidence="1 2">KR3-3</strain>
    </source>
</reference>
<organism evidence="1 2">
    <name type="scientific">Pedobacter albus</name>
    <dbReference type="NCBI Taxonomy" id="3113905"/>
    <lineage>
        <taxon>Bacteria</taxon>
        <taxon>Pseudomonadati</taxon>
        <taxon>Bacteroidota</taxon>
        <taxon>Sphingobacteriia</taxon>
        <taxon>Sphingobacteriales</taxon>
        <taxon>Sphingobacteriaceae</taxon>
        <taxon>Pedobacter</taxon>
    </lineage>
</organism>